<comment type="caution">
    <text evidence="1">The sequence shown here is derived from an EMBL/GenBank/DDBJ whole genome shotgun (WGS) entry which is preliminary data.</text>
</comment>
<dbReference type="Proteomes" id="UP000427825">
    <property type="component" value="Unassembled WGS sequence"/>
</dbReference>
<evidence type="ECO:0000313" key="1">
    <source>
        <dbReference type="EMBL" id="KAA5474666.1"/>
    </source>
</evidence>
<accession>A0A6H9Q5A3</accession>
<evidence type="ECO:0000313" key="2">
    <source>
        <dbReference type="Proteomes" id="UP000427825"/>
    </source>
</evidence>
<dbReference type="AlphaFoldDB" id="A0A6H9Q5A3"/>
<name>A0A6H9Q5A3_9BACE</name>
<sequence length="96" mass="11388">MRLVYSLGGVYYIQKDKKLVCMQGAQMLTIHVKTNTELQATVFMSDSWWQTTVRGDLMIMALMENEGKQTINHDWEFQWLTKLILNAEIRNLRKYE</sequence>
<gene>
    <name evidence="1" type="ORF">F2Y39_15155</name>
</gene>
<dbReference type="EMBL" id="VVYJ01000009">
    <property type="protein sequence ID" value="KAA5474666.1"/>
    <property type="molecule type" value="Genomic_DNA"/>
</dbReference>
<proteinExistence type="predicted"/>
<reference evidence="1 2" key="1">
    <citation type="journal article" date="2019" name="Nat. Med.">
        <title>A library of human gut bacterial isolates paired with longitudinal multiomics data enables mechanistic microbiome research.</title>
        <authorList>
            <person name="Poyet M."/>
            <person name="Groussin M."/>
            <person name="Gibbons S.M."/>
            <person name="Avila-Pacheco J."/>
            <person name="Jiang X."/>
            <person name="Kearney S.M."/>
            <person name="Perrotta A.R."/>
            <person name="Berdy B."/>
            <person name="Zhao S."/>
            <person name="Lieberman T.D."/>
            <person name="Swanson P.K."/>
            <person name="Smith M."/>
            <person name="Roesemann S."/>
            <person name="Alexander J.E."/>
            <person name="Rich S.A."/>
            <person name="Livny J."/>
            <person name="Vlamakis H."/>
            <person name="Clish C."/>
            <person name="Bullock K."/>
            <person name="Deik A."/>
            <person name="Scott J."/>
            <person name="Pierce K.A."/>
            <person name="Xavier R.J."/>
            <person name="Alm E.J."/>
        </authorList>
    </citation>
    <scope>NUCLEOTIDE SEQUENCE [LARGE SCALE GENOMIC DNA]</scope>
    <source>
        <strain evidence="1 2">BIOML-A25</strain>
    </source>
</reference>
<dbReference type="RefSeq" id="WP_130056974.1">
    <property type="nucleotide sequence ID" value="NZ_CAXSUM010000001.1"/>
</dbReference>
<organism evidence="1 2">
    <name type="scientific">Bacteroides caccae</name>
    <dbReference type="NCBI Taxonomy" id="47678"/>
    <lineage>
        <taxon>Bacteria</taxon>
        <taxon>Pseudomonadati</taxon>
        <taxon>Bacteroidota</taxon>
        <taxon>Bacteroidia</taxon>
        <taxon>Bacteroidales</taxon>
        <taxon>Bacteroidaceae</taxon>
        <taxon>Bacteroides</taxon>
    </lineage>
</organism>
<protein>
    <submittedName>
        <fullName evidence="1">Uncharacterized protein</fullName>
    </submittedName>
</protein>